<dbReference type="Pfam" id="PF11706">
    <property type="entry name" value="zf-CGNR"/>
    <property type="match status" value="1"/>
</dbReference>
<dbReference type="InterPro" id="IPR023286">
    <property type="entry name" value="ABATE_dom_sf"/>
</dbReference>
<dbReference type="SUPFAM" id="SSF160904">
    <property type="entry name" value="Jann2411-like"/>
    <property type="match status" value="1"/>
</dbReference>
<reference evidence="2 3" key="1">
    <citation type="submission" date="2020-04" db="EMBL/GenBank/DDBJ databases">
        <authorList>
            <person name="Klaysubun C."/>
            <person name="Duangmal K."/>
            <person name="Lipun K."/>
        </authorList>
    </citation>
    <scope>NUCLEOTIDE SEQUENCE [LARGE SCALE GENOMIC DNA]</scope>
    <source>
        <strain evidence="2 3">JCM 11839</strain>
    </source>
</reference>
<accession>A0ABX1RBJ3</accession>
<proteinExistence type="predicted"/>
<dbReference type="InterPro" id="IPR021005">
    <property type="entry name" value="Znf_CGNR"/>
</dbReference>
<dbReference type="EMBL" id="JAAXKY010000013">
    <property type="protein sequence ID" value="NMH76810.1"/>
    <property type="molecule type" value="Genomic_DNA"/>
</dbReference>
<dbReference type="Gene3D" id="1.10.3300.10">
    <property type="entry name" value="Jann2411-like domain"/>
    <property type="match status" value="1"/>
</dbReference>
<dbReference type="RefSeq" id="WP_169394875.1">
    <property type="nucleotide sequence ID" value="NZ_BAAAJH010000025.1"/>
</dbReference>
<evidence type="ECO:0000313" key="2">
    <source>
        <dbReference type="EMBL" id="NMH76810.1"/>
    </source>
</evidence>
<evidence type="ECO:0000313" key="3">
    <source>
        <dbReference type="Proteomes" id="UP001296706"/>
    </source>
</evidence>
<dbReference type="InterPro" id="IPR010852">
    <property type="entry name" value="ABATE"/>
</dbReference>
<evidence type="ECO:0000259" key="1">
    <source>
        <dbReference type="Pfam" id="PF11706"/>
    </source>
</evidence>
<protein>
    <submittedName>
        <fullName evidence="2">CGNR zinc finger domain-containing protein</fullName>
    </submittedName>
</protein>
<dbReference type="Proteomes" id="UP001296706">
    <property type="component" value="Unassembled WGS sequence"/>
</dbReference>
<sequence>MSDVAAPEDEVLLLDLLNSTPVADGGQLDLLTTGGEAWARAHGGVGSAEEVSHLRQVRDGLQAVVRGTEPADALTPLLAGVRLRPEVTPNGLAWSLDVEETRRPAARALLAWGRVQEEMPGRLRACANDECRLFLLDRSRPNTARWCSMKTCGNRLKARRHYQRTRPTD</sequence>
<dbReference type="PANTHER" id="PTHR35525">
    <property type="entry name" value="BLL6575 PROTEIN"/>
    <property type="match status" value="1"/>
</dbReference>
<gene>
    <name evidence="2" type="ORF">HF577_06810</name>
</gene>
<comment type="caution">
    <text evidence="2">The sequence shown here is derived from an EMBL/GenBank/DDBJ whole genome shotgun (WGS) entry which is preliminary data.</text>
</comment>
<feature type="domain" description="Zinc finger CGNR" evidence="1">
    <location>
        <begin position="122"/>
        <end position="164"/>
    </location>
</feature>
<keyword evidence="3" id="KW-1185">Reference proteome</keyword>
<name>A0ABX1RBJ3_9PSEU</name>
<organism evidence="2 3">
    <name type="scientific">Pseudonocardia xinjiangensis</name>
    <dbReference type="NCBI Taxonomy" id="75289"/>
    <lineage>
        <taxon>Bacteria</taxon>
        <taxon>Bacillati</taxon>
        <taxon>Actinomycetota</taxon>
        <taxon>Actinomycetes</taxon>
        <taxon>Pseudonocardiales</taxon>
        <taxon>Pseudonocardiaceae</taxon>
        <taxon>Pseudonocardia</taxon>
    </lineage>
</organism>
<dbReference type="PANTHER" id="PTHR35525:SF3">
    <property type="entry name" value="BLL6575 PROTEIN"/>
    <property type="match status" value="1"/>
</dbReference>